<gene>
    <name evidence="5" type="ORF">A6M21_05520</name>
</gene>
<evidence type="ECO:0000256" key="2">
    <source>
        <dbReference type="ARBA" id="ARBA00022679"/>
    </source>
</evidence>
<dbReference type="AlphaFoldDB" id="A0A1B7LHB9"/>
<protein>
    <recommendedName>
        <fullName evidence="4">SpoOB alpha-helical domain-containing protein</fullName>
    </recommendedName>
</protein>
<accession>A0A1B7LHB9</accession>
<reference evidence="5 6" key="1">
    <citation type="submission" date="2016-04" db="EMBL/GenBank/DDBJ databases">
        <authorList>
            <person name="Evans L.H."/>
            <person name="Alamgir A."/>
            <person name="Owens N."/>
            <person name="Weber N.D."/>
            <person name="Virtaneva K."/>
            <person name="Barbian K."/>
            <person name="Babar A."/>
            <person name="Rosenke K."/>
        </authorList>
    </citation>
    <scope>NUCLEOTIDE SEQUENCE [LARGE SCALE GENOMIC DNA]</scope>
    <source>
        <strain evidence="5 6">LMa1</strain>
    </source>
</reference>
<keyword evidence="1" id="KW-0597">Phosphoprotein</keyword>
<keyword evidence="2" id="KW-0808">Transferase</keyword>
<dbReference type="SUPFAM" id="SSF55890">
    <property type="entry name" value="Sporulation response regulatory protein Spo0B"/>
    <property type="match status" value="1"/>
</dbReference>
<evidence type="ECO:0000256" key="1">
    <source>
        <dbReference type="ARBA" id="ARBA00022553"/>
    </source>
</evidence>
<organism evidence="5 6">
    <name type="scientific">Desulfotomaculum copahuensis</name>
    <dbReference type="NCBI Taxonomy" id="1838280"/>
    <lineage>
        <taxon>Bacteria</taxon>
        <taxon>Bacillati</taxon>
        <taxon>Bacillota</taxon>
        <taxon>Clostridia</taxon>
        <taxon>Eubacteriales</taxon>
        <taxon>Desulfotomaculaceae</taxon>
        <taxon>Desulfotomaculum</taxon>
    </lineage>
</organism>
<dbReference type="InterPro" id="IPR039506">
    <property type="entry name" value="SPOB_a"/>
</dbReference>
<keyword evidence="3" id="KW-0418">Kinase</keyword>
<keyword evidence="6" id="KW-1185">Reference proteome</keyword>
<evidence type="ECO:0000313" key="6">
    <source>
        <dbReference type="Proteomes" id="UP000078532"/>
    </source>
</evidence>
<dbReference type="RefSeq" id="WP_066666717.1">
    <property type="nucleotide sequence ID" value="NZ_LYVF01000054.1"/>
</dbReference>
<dbReference type="Gene3D" id="1.10.287.130">
    <property type="match status" value="1"/>
</dbReference>
<dbReference type="OrthoDB" id="1634477at2"/>
<proteinExistence type="predicted"/>
<name>A0A1B7LHB9_9FIRM</name>
<dbReference type="GO" id="GO:0000155">
    <property type="term" value="F:phosphorelay sensor kinase activity"/>
    <property type="evidence" value="ECO:0007669"/>
    <property type="project" value="InterPro"/>
</dbReference>
<feature type="domain" description="SpoOB alpha-helical" evidence="4">
    <location>
        <begin position="3"/>
        <end position="52"/>
    </location>
</feature>
<dbReference type="EMBL" id="LYVF01000054">
    <property type="protein sequence ID" value="OAT85579.1"/>
    <property type="molecule type" value="Genomic_DNA"/>
</dbReference>
<evidence type="ECO:0000313" key="5">
    <source>
        <dbReference type="EMBL" id="OAT85579.1"/>
    </source>
</evidence>
<evidence type="ECO:0000259" key="4">
    <source>
        <dbReference type="Pfam" id="PF14689"/>
    </source>
</evidence>
<dbReference type="Proteomes" id="UP000078532">
    <property type="component" value="Unassembled WGS sequence"/>
</dbReference>
<comment type="caution">
    <text evidence="5">The sequence shown here is derived from an EMBL/GenBank/DDBJ whole genome shotgun (WGS) entry which is preliminary data.</text>
</comment>
<dbReference type="InterPro" id="IPR016120">
    <property type="entry name" value="Sig_transdc_His_kin_SpoOB"/>
</dbReference>
<evidence type="ECO:0000256" key="3">
    <source>
        <dbReference type="ARBA" id="ARBA00022777"/>
    </source>
</evidence>
<sequence>MELGPLLNVIRSQRHDFLNHLQVVSGLIQMNRAAQAREYIQGLNREFELWGRIMHLQLPEAAAVLLVALHEAAQHQITVDNQIECTLSGCTVPGEITGRLLDGAMRQAIDLLAPPEVTNRRLAVHLSELTEHYSCRLVFTPPVGMDGRPAQERLAKINERLAAFGGEAGMSITPEEAEIFLNLPRRSEREQTGT</sequence>
<dbReference type="STRING" id="1838280.A6M21_05520"/>
<dbReference type="Pfam" id="PF14689">
    <property type="entry name" value="SPOB_a"/>
    <property type="match status" value="1"/>
</dbReference>